<feature type="region of interest" description="Disordered" evidence="10">
    <location>
        <begin position="1"/>
        <end position="24"/>
    </location>
</feature>
<keyword evidence="8 11" id="KW-1133">Transmembrane helix</keyword>
<gene>
    <name evidence="12" type="ORF">GAK30_03460</name>
</gene>
<accession>A0A7V8JP64</accession>
<evidence type="ECO:0000256" key="10">
    <source>
        <dbReference type="SAM" id="MobiDB-lite"/>
    </source>
</evidence>
<evidence type="ECO:0000256" key="11">
    <source>
        <dbReference type="SAM" id="Phobius"/>
    </source>
</evidence>
<dbReference type="Pfam" id="PF04612">
    <property type="entry name" value="T2SSM"/>
    <property type="match status" value="1"/>
</dbReference>
<evidence type="ECO:0000256" key="6">
    <source>
        <dbReference type="ARBA" id="ARBA00022692"/>
    </source>
</evidence>
<evidence type="ECO:0000256" key="4">
    <source>
        <dbReference type="ARBA" id="ARBA00022475"/>
    </source>
</evidence>
<dbReference type="SUPFAM" id="SSF103054">
    <property type="entry name" value="General secretion pathway protein M, EpsM"/>
    <property type="match status" value="1"/>
</dbReference>
<evidence type="ECO:0000256" key="9">
    <source>
        <dbReference type="ARBA" id="ARBA00023136"/>
    </source>
</evidence>
<comment type="similarity">
    <text evidence="2">Belongs to the GSP M family.</text>
</comment>
<dbReference type="GO" id="GO:0015628">
    <property type="term" value="P:protein secretion by the type II secretion system"/>
    <property type="evidence" value="ECO:0007669"/>
    <property type="project" value="InterPro"/>
</dbReference>
<keyword evidence="6 11" id="KW-0812">Transmembrane</keyword>
<evidence type="ECO:0008006" key="14">
    <source>
        <dbReference type="Google" id="ProtNLM"/>
    </source>
</evidence>
<evidence type="ECO:0000256" key="5">
    <source>
        <dbReference type="ARBA" id="ARBA00022519"/>
    </source>
</evidence>
<protein>
    <recommendedName>
        <fullName evidence="14">General secretion pathway protein M</fullName>
    </recommendedName>
</protein>
<evidence type="ECO:0000256" key="8">
    <source>
        <dbReference type="ARBA" id="ARBA00022989"/>
    </source>
</evidence>
<dbReference type="InterPro" id="IPR007690">
    <property type="entry name" value="T2SS_GspM"/>
</dbReference>
<keyword evidence="4" id="KW-1003">Cell membrane</keyword>
<dbReference type="GO" id="GO:0015627">
    <property type="term" value="C:type II protein secretion system complex"/>
    <property type="evidence" value="ECO:0007669"/>
    <property type="project" value="InterPro"/>
</dbReference>
<keyword evidence="3" id="KW-0813">Transport</keyword>
<dbReference type="Proteomes" id="UP000461670">
    <property type="component" value="Unassembled WGS sequence"/>
</dbReference>
<keyword evidence="5" id="KW-0997">Cell inner membrane</keyword>
<keyword evidence="7" id="KW-0653">Protein transport</keyword>
<comment type="caution">
    <text evidence="12">The sequence shown here is derived from an EMBL/GenBank/DDBJ whole genome shotgun (WGS) entry which is preliminary data.</text>
</comment>
<sequence length="182" mass="19632">MNTLNKRLPRNAATRAAPPQPHWRQALRSRWTALQPRERVLLAAAGGVAALMLLWWLALAPALAVLRNVPAQLAQAQAQRQQMAVLARQASALREQTNARPADTRAALATTTQNLLGTRATLAGTGDQVQITLDQIRPDELVDWLAQVRGNARLTPTEADLTATPAGVWRGTVGFVLPPPGP</sequence>
<dbReference type="InterPro" id="IPR023229">
    <property type="entry name" value="T2SS_M_periplasmic_sf"/>
</dbReference>
<dbReference type="GO" id="GO:0005886">
    <property type="term" value="C:plasma membrane"/>
    <property type="evidence" value="ECO:0007669"/>
    <property type="project" value="UniProtKB-SubCell"/>
</dbReference>
<evidence type="ECO:0000313" key="13">
    <source>
        <dbReference type="Proteomes" id="UP000461670"/>
    </source>
</evidence>
<evidence type="ECO:0000256" key="2">
    <source>
        <dbReference type="ARBA" id="ARBA00010637"/>
    </source>
</evidence>
<evidence type="ECO:0000256" key="7">
    <source>
        <dbReference type="ARBA" id="ARBA00022927"/>
    </source>
</evidence>
<evidence type="ECO:0000256" key="3">
    <source>
        <dbReference type="ARBA" id="ARBA00022448"/>
    </source>
</evidence>
<evidence type="ECO:0000256" key="1">
    <source>
        <dbReference type="ARBA" id="ARBA00004377"/>
    </source>
</evidence>
<reference evidence="13" key="1">
    <citation type="journal article" date="2020" name="MBio">
        <title>Horizontal gene transfer to a defensive symbiont with a reduced genome amongst a multipartite beetle microbiome.</title>
        <authorList>
            <person name="Waterworth S.C."/>
            <person name="Florez L.V."/>
            <person name="Rees E.R."/>
            <person name="Hertweck C."/>
            <person name="Kaltenpoth M."/>
            <person name="Kwan J.C."/>
        </authorList>
    </citation>
    <scope>NUCLEOTIDE SEQUENCE [LARGE SCALE GENOMIC DNA]</scope>
</reference>
<feature type="transmembrane region" description="Helical" evidence="11">
    <location>
        <begin position="40"/>
        <end position="58"/>
    </location>
</feature>
<name>A0A7V8JP64_9BURK</name>
<proteinExistence type="inferred from homology"/>
<dbReference type="AlphaFoldDB" id="A0A7V8JP64"/>
<keyword evidence="9 11" id="KW-0472">Membrane</keyword>
<dbReference type="EMBL" id="WNDQ01000072">
    <property type="protein sequence ID" value="KAF1018857.1"/>
    <property type="molecule type" value="Genomic_DNA"/>
</dbReference>
<evidence type="ECO:0000313" key="12">
    <source>
        <dbReference type="EMBL" id="KAF1018857.1"/>
    </source>
</evidence>
<comment type="subcellular location">
    <subcellularLocation>
        <location evidence="1">Cell inner membrane</location>
        <topology evidence="1">Single-pass membrane protein</topology>
    </subcellularLocation>
</comment>
<organism evidence="12 13">
    <name type="scientific">Paracidovorax wautersii</name>
    <dbReference type="NCBI Taxonomy" id="1177982"/>
    <lineage>
        <taxon>Bacteria</taxon>
        <taxon>Pseudomonadati</taxon>
        <taxon>Pseudomonadota</taxon>
        <taxon>Betaproteobacteria</taxon>
        <taxon>Burkholderiales</taxon>
        <taxon>Comamonadaceae</taxon>
        <taxon>Paracidovorax</taxon>
    </lineage>
</organism>